<evidence type="ECO:0000313" key="2">
    <source>
        <dbReference type="EMBL" id="KAJ3648475.1"/>
    </source>
</evidence>
<dbReference type="EMBL" id="JALNTZ010000006">
    <property type="protein sequence ID" value="KAJ3648475.1"/>
    <property type="molecule type" value="Genomic_DNA"/>
</dbReference>
<gene>
    <name evidence="2" type="ORF">Zmor_020276</name>
</gene>
<organism evidence="2 3">
    <name type="scientific">Zophobas morio</name>
    <dbReference type="NCBI Taxonomy" id="2755281"/>
    <lineage>
        <taxon>Eukaryota</taxon>
        <taxon>Metazoa</taxon>
        <taxon>Ecdysozoa</taxon>
        <taxon>Arthropoda</taxon>
        <taxon>Hexapoda</taxon>
        <taxon>Insecta</taxon>
        <taxon>Pterygota</taxon>
        <taxon>Neoptera</taxon>
        <taxon>Endopterygota</taxon>
        <taxon>Coleoptera</taxon>
        <taxon>Polyphaga</taxon>
        <taxon>Cucujiformia</taxon>
        <taxon>Tenebrionidae</taxon>
        <taxon>Zophobas</taxon>
    </lineage>
</organism>
<feature type="region of interest" description="Disordered" evidence="1">
    <location>
        <begin position="24"/>
        <end position="43"/>
    </location>
</feature>
<name>A0AA38I2P1_9CUCU</name>
<protein>
    <submittedName>
        <fullName evidence="2">Uncharacterized protein</fullName>
    </submittedName>
</protein>
<keyword evidence="3" id="KW-1185">Reference proteome</keyword>
<reference evidence="2" key="1">
    <citation type="journal article" date="2023" name="G3 (Bethesda)">
        <title>Whole genome assemblies of Zophobas morio and Tenebrio molitor.</title>
        <authorList>
            <person name="Kaur S."/>
            <person name="Stinson S.A."/>
            <person name="diCenzo G.C."/>
        </authorList>
    </citation>
    <scope>NUCLEOTIDE SEQUENCE</scope>
    <source>
        <strain evidence="2">QUZm001</strain>
    </source>
</reference>
<dbReference type="AlphaFoldDB" id="A0AA38I2P1"/>
<dbReference type="Proteomes" id="UP001168821">
    <property type="component" value="Unassembled WGS sequence"/>
</dbReference>
<evidence type="ECO:0000256" key="1">
    <source>
        <dbReference type="SAM" id="MobiDB-lite"/>
    </source>
</evidence>
<comment type="caution">
    <text evidence="2">The sequence shown here is derived from an EMBL/GenBank/DDBJ whole genome shotgun (WGS) entry which is preliminary data.</text>
</comment>
<accession>A0AA38I2P1</accession>
<sequence length="125" mass="12905">MNRRHAASIATGGRSIRAIAGGGRKDSFLRGRPSGGKTHAGSSKWSSRWLITAPISNLAGREAAADRCAAKTGPWTTSGRAHVSARDSLGAGFMNGAVYYCTCGCGNAEVYGGGKIGTVIYGVWI</sequence>
<proteinExistence type="predicted"/>
<evidence type="ECO:0000313" key="3">
    <source>
        <dbReference type="Proteomes" id="UP001168821"/>
    </source>
</evidence>